<dbReference type="EnsemblPlants" id="ONIVA12G08760.1">
    <property type="protein sequence ID" value="ONIVA12G08760.1"/>
    <property type="gene ID" value="ONIVA12G08760"/>
</dbReference>
<dbReference type="InterPro" id="IPR023214">
    <property type="entry name" value="HAD_sf"/>
</dbReference>
<dbReference type="PANTHER" id="PTHR43768">
    <property type="entry name" value="TREHALOSE 6-PHOSPHATE PHOSPHATASE"/>
    <property type="match status" value="1"/>
</dbReference>
<dbReference type="GO" id="GO:0005992">
    <property type="term" value="P:trehalose biosynthetic process"/>
    <property type="evidence" value="ECO:0007669"/>
    <property type="project" value="InterPro"/>
</dbReference>
<dbReference type="Gene3D" id="3.30.430.20">
    <property type="entry name" value="Gnk2 domain, C-X8-C-X2-C motif"/>
    <property type="match status" value="1"/>
</dbReference>
<dbReference type="HOGENOM" id="CLU_1491326_0_0_1"/>
<accession>A0A0E0J941</accession>
<evidence type="ECO:0000313" key="4">
    <source>
        <dbReference type="EnsemblPlants" id="ONIVA12G08760.1"/>
    </source>
</evidence>
<dbReference type="Pfam" id="PF01657">
    <property type="entry name" value="Stress-antifung"/>
    <property type="match status" value="1"/>
</dbReference>
<reference evidence="4" key="2">
    <citation type="submission" date="2018-04" db="EMBL/GenBank/DDBJ databases">
        <title>OnivRS2 (Oryza nivara Reference Sequence Version 2).</title>
        <authorList>
            <person name="Zhang J."/>
            <person name="Kudrna D."/>
            <person name="Lee S."/>
            <person name="Talag J."/>
            <person name="Rajasekar S."/>
            <person name="Welchert J."/>
            <person name="Hsing Y.-I."/>
            <person name="Wing R.A."/>
        </authorList>
    </citation>
    <scope>NUCLEOTIDE SEQUENCE [LARGE SCALE GENOMIC DNA]</scope>
    <source>
        <strain evidence="4">SL10</strain>
    </source>
</reference>
<feature type="domain" description="Gnk2-homologous" evidence="3">
    <location>
        <begin position="1"/>
        <end position="65"/>
    </location>
</feature>
<dbReference type="InterPro" id="IPR044651">
    <property type="entry name" value="OTSB-like"/>
</dbReference>
<dbReference type="AlphaFoldDB" id="A0A0E0J941"/>
<dbReference type="InterPro" id="IPR002902">
    <property type="entry name" value="GNK2"/>
</dbReference>
<dbReference type="CDD" id="cd23509">
    <property type="entry name" value="Gnk2-like"/>
    <property type="match status" value="1"/>
</dbReference>
<dbReference type="GO" id="GO:0004805">
    <property type="term" value="F:trehalose-phosphatase activity"/>
    <property type="evidence" value="ECO:0007669"/>
    <property type="project" value="InterPro"/>
</dbReference>
<evidence type="ECO:0000259" key="3">
    <source>
        <dbReference type="PROSITE" id="PS51473"/>
    </source>
</evidence>
<keyword evidence="1" id="KW-0732">Signal</keyword>
<sequence length="181" mass="20389">MSLQTANLEEEHMYAIGHCRGDTNSTTCKNCISQALWDVQMVCALRMQAIIHYDLCSLRISSEKIHFDRNDMVHLIAMRSDKSYIKIQQEFDKAVILLITAVASKASNLSTKFATGQEMFLVECLSALLSFEEITANAHGKRIALFLDYDGTLSPIVDDPERHSCPLSLANILRYNPPQHL</sequence>
<name>A0A0E0J941_ORYNI</name>
<dbReference type="OMA" id="HLIAMRS"/>
<organism evidence="4">
    <name type="scientific">Oryza nivara</name>
    <name type="common">Indian wild rice</name>
    <name type="synonym">Oryza sativa f. spontanea</name>
    <dbReference type="NCBI Taxonomy" id="4536"/>
    <lineage>
        <taxon>Eukaryota</taxon>
        <taxon>Viridiplantae</taxon>
        <taxon>Streptophyta</taxon>
        <taxon>Embryophyta</taxon>
        <taxon>Tracheophyta</taxon>
        <taxon>Spermatophyta</taxon>
        <taxon>Magnoliopsida</taxon>
        <taxon>Liliopsida</taxon>
        <taxon>Poales</taxon>
        <taxon>Poaceae</taxon>
        <taxon>BOP clade</taxon>
        <taxon>Oryzoideae</taxon>
        <taxon>Oryzeae</taxon>
        <taxon>Oryzinae</taxon>
        <taxon>Oryza</taxon>
    </lineage>
</organism>
<reference evidence="4" key="1">
    <citation type="submission" date="2015-04" db="UniProtKB">
        <authorList>
            <consortium name="EnsemblPlants"/>
        </authorList>
    </citation>
    <scope>IDENTIFICATION</scope>
    <source>
        <strain evidence="4">SL10</strain>
    </source>
</reference>
<dbReference type="eggNOG" id="KOG1050">
    <property type="taxonomic scope" value="Eukaryota"/>
</dbReference>
<dbReference type="Gene3D" id="3.40.50.1000">
    <property type="entry name" value="HAD superfamily/HAD-like"/>
    <property type="match status" value="1"/>
</dbReference>
<dbReference type="PANTHER" id="PTHR43768:SF23">
    <property type="entry name" value="TREHALOSE-PHOSPHATE PHOSPHATASE 1-RELATED"/>
    <property type="match status" value="1"/>
</dbReference>
<dbReference type="InterPro" id="IPR038408">
    <property type="entry name" value="GNK2_sf"/>
</dbReference>
<evidence type="ECO:0000313" key="5">
    <source>
        <dbReference type="Proteomes" id="UP000006591"/>
    </source>
</evidence>
<dbReference type="PROSITE" id="PS51473">
    <property type="entry name" value="GNK2"/>
    <property type="match status" value="1"/>
</dbReference>
<dbReference type="Gramene" id="ONIVA12G08760.1">
    <property type="protein sequence ID" value="ONIVA12G08760.1"/>
    <property type="gene ID" value="ONIVA12G08760"/>
</dbReference>
<proteinExistence type="predicted"/>
<dbReference type="Proteomes" id="UP000006591">
    <property type="component" value="Chromosome 12"/>
</dbReference>
<dbReference type="STRING" id="4536.A0A0E0J941"/>
<protein>
    <recommendedName>
        <fullName evidence="3">Gnk2-homologous domain-containing protein</fullName>
    </recommendedName>
</protein>
<keyword evidence="2" id="KW-0677">Repeat</keyword>
<evidence type="ECO:0000256" key="2">
    <source>
        <dbReference type="ARBA" id="ARBA00022737"/>
    </source>
</evidence>
<keyword evidence="5" id="KW-1185">Reference proteome</keyword>
<evidence type="ECO:0000256" key="1">
    <source>
        <dbReference type="ARBA" id="ARBA00022729"/>
    </source>
</evidence>